<dbReference type="Proteomes" id="UP000263900">
    <property type="component" value="Chromosome"/>
</dbReference>
<evidence type="ECO:0000313" key="6">
    <source>
        <dbReference type="EMBL" id="AXY73356.1"/>
    </source>
</evidence>
<dbReference type="GO" id="GO:0019825">
    <property type="term" value="F:oxygen binding"/>
    <property type="evidence" value="ECO:0007669"/>
    <property type="project" value="InterPro"/>
</dbReference>
<dbReference type="CDD" id="cd08916">
    <property type="entry name" value="TrHb3_P"/>
    <property type="match status" value="1"/>
</dbReference>
<evidence type="ECO:0000313" key="7">
    <source>
        <dbReference type="Proteomes" id="UP000263900"/>
    </source>
</evidence>
<dbReference type="InterPro" id="IPR012292">
    <property type="entry name" value="Globin/Proto"/>
</dbReference>
<protein>
    <submittedName>
        <fullName evidence="6">Group III truncated hemoglobin</fullName>
    </submittedName>
</protein>
<dbReference type="KEGG" id="pseg:D3H65_04890"/>
<organism evidence="6 7">
    <name type="scientific">Paraflavitalea soli</name>
    <dbReference type="NCBI Taxonomy" id="2315862"/>
    <lineage>
        <taxon>Bacteria</taxon>
        <taxon>Pseudomonadati</taxon>
        <taxon>Bacteroidota</taxon>
        <taxon>Chitinophagia</taxon>
        <taxon>Chitinophagales</taxon>
        <taxon>Chitinophagaceae</taxon>
        <taxon>Paraflavitalea</taxon>
    </lineage>
</organism>
<dbReference type="GO" id="GO:0046872">
    <property type="term" value="F:metal ion binding"/>
    <property type="evidence" value="ECO:0007669"/>
    <property type="project" value="UniProtKB-KW"/>
</dbReference>
<name>A0A3B7MJZ8_9BACT</name>
<gene>
    <name evidence="6" type="ORF">D3H65_04890</name>
</gene>
<evidence type="ECO:0000256" key="3">
    <source>
        <dbReference type="ARBA" id="ARBA00022723"/>
    </source>
</evidence>
<dbReference type="Gene3D" id="1.10.490.10">
    <property type="entry name" value="Globins"/>
    <property type="match status" value="1"/>
</dbReference>
<keyword evidence="3 5" id="KW-0479">Metal-binding</keyword>
<reference evidence="6 7" key="1">
    <citation type="submission" date="2018-09" db="EMBL/GenBank/DDBJ databases">
        <title>Genome sequencing of strain 6GH32-13.</title>
        <authorList>
            <person name="Weon H.-Y."/>
            <person name="Heo J."/>
            <person name="Kwon S.-W."/>
        </authorList>
    </citation>
    <scope>NUCLEOTIDE SEQUENCE [LARGE SCALE GENOMIC DNA]</scope>
    <source>
        <strain evidence="6 7">5GH32-13</strain>
    </source>
</reference>
<evidence type="ECO:0000256" key="4">
    <source>
        <dbReference type="ARBA" id="ARBA00023004"/>
    </source>
</evidence>
<evidence type="ECO:0000256" key="2">
    <source>
        <dbReference type="ARBA" id="ARBA00022617"/>
    </source>
</evidence>
<accession>A0A3B7MJZ8</accession>
<dbReference type="OrthoDB" id="25954at2"/>
<dbReference type="SUPFAM" id="SSF46458">
    <property type="entry name" value="Globin-like"/>
    <property type="match status" value="1"/>
</dbReference>
<dbReference type="InterPro" id="IPR009050">
    <property type="entry name" value="Globin-like_sf"/>
</dbReference>
<dbReference type="RefSeq" id="WP_119049194.1">
    <property type="nucleotide sequence ID" value="NZ_CP032157.1"/>
</dbReference>
<proteinExistence type="predicted"/>
<keyword evidence="2 5" id="KW-0349">Heme</keyword>
<evidence type="ECO:0000256" key="1">
    <source>
        <dbReference type="ARBA" id="ARBA00022448"/>
    </source>
</evidence>
<sequence length="127" mass="15023">MHDIQTREDIELLVNEFYKKVVPDRLIGHFFTRVVHFTWEEHIPVMISFWETVLLGQQSYKGNPMVKHIELDALYPLDPLHFDRWLYLWQETVRQLYAGDKANEAVDRAHSIAKIMKAKIAARHLPG</sequence>
<dbReference type="EMBL" id="CP032157">
    <property type="protein sequence ID" value="AXY73356.1"/>
    <property type="molecule type" value="Genomic_DNA"/>
</dbReference>
<keyword evidence="4 5" id="KW-0408">Iron</keyword>
<dbReference type="AlphaFoldDB" id="A0A3B7MJZ8"/>
<keyword evidence="1" id="KW-0813">Transport</keyword>
<dbReference type="Pfam" id="PF01152">
    <property type="entry name" value="Bac_globin"/>
    <property type="match status" value="1"/>
</dbReference>
<keyword evidence="7" id="KW-1185">Reference proteome</keyword>
<dbReference type="InterPro" id="IPR001486">
    <property type="entry name" value="Hemoglobin_trunc"/>
</dbReference>
<evidence type="ECO:0000256" key="5">
    <source>
        <dbReference type="PIRSR" id="PIRSR601486-1"/>
    </source>
</evidence>
<feature type="binding site" description="distal binding residue" evidence="5">
    <location>
        <position position="42"/>
    </location>
    <ligand>
        <name>heme</name>
        <dbReference type="ChEBI" id="CHEBI:30413"/>
    </ligand>
    <ligandPart>
        <name>Fe</name>
        <dbReference type="ChEBI" id="CHEBI:18248"/>
    </ligandPart>
</feature>
<feature type="binding site" description="distal binding residue" evidence="5">
    <location>
        <position position="68"/>
    </location>
    <ligand>
        <name>heme</name>
        <dbReference type="ChEBI" id="CHEBI:30413"/>
    </ligand>
    <ligandPart>
        <name>Fe</name>
        <dbReference type="ChEBI" id="CHEBI:18248"/>
    </ligandPart>
</feature>
<dbReference type="GO" id="GO:0020037">
    <property type="term" value="F:heme binding"/>
    <property type="evidence" value="ECO:0007669"/>
    <property type="project" value="InterPro"/>
</dbReference>